<dbReference type="InterPro" id="IPR054716">
    <property type="entry name" value="Sol_Rieske_ferrdox_dom"/>
</dbReference>
<feature type="region of interest" description="Disordered" evidence="5">
    <location>
        <begin position="46"/>
        <end position="66"/>
    </location>
</feature>
<proteinExistence type="predicted"/>
<accession>A0A8S3YYF9</accession>
<evidence type="ECO:0000256" key="4">
    <source>
        <dbReference type="ARBA" id="ARBA00023014"/>
    </source>
</evidence>
<evidence type="ECO:0000313" key="7">
    <source>
        <dbReference type="EMBL" id="CAG5122203.1"/>
    </source>
</evidence>
<dbReference type="InterPro" id="IPR036922">
    <property type="entry name" value="Rieske_2Fe-2S_sf"/>
</dbReference>
<keyword evidence="3" id="KW-0408">Iron</keyword>
<organism evidence="7 8">
    <name type="scientific">Candidula unifasciata</name>
    <dbReference type="NCBI Taxonomy" id="100452"/>
    <lineage>
        <taxon>Eukaryota</taxon>
        <taxon>Metazoa</taxon>
        <taxon>Spiralia</taxon>
        <taxon>Lophotrochozoa</taxon>
        <taxon>Mollusca</taxon>
        <taxon>Gastropoda</taxon>
        <taxon>Heterobranchia</taxon>
        <taxon>Euthyneura</taxon>
        <taxon>Panpulmonata</taxon>
        <taxon>Eupulmonata</taxon>
        <taxon>Stylommatophora</taxon>
        <taxon>Helicina</taxon>
        <taxon>Helicoidea</taxon>
        <taxon>Geomitridae</taxon>
        <taxon>Candidula</taxon>
    </lineage>
</organism>
<dbReference type="OrthoDB" id="426882at2759"/>
<evidence type="ECO:0000256" key="1">
    <source>
        <dbReference type="ARBA" id="ARBA00022714"/>
    </source>
</evidence>
<dbReference type="Proteomes" id="UP000678393">
    <property type="component" value="Unassembled WGS sequence"/>
</dbReference>
<gene>
    <name evidence="7" type="ORF">CUNI_LOCUS7761</name>
</gene>
<sequence length="259" mass="29463">MANATKQTNEFSAVTNVNFTDEPAETFRVASNDRPTTTQSIHLQFETEHQQPSPRTNDHPKPTLIHSSSMVDTSRLKMNVSNSVNTLEIKHSNSDQMIRKQTDDKRAATNEVDVILARKISSMDLESVGRTKSKLSLNPVVAEDPKWRDIGDYEVLRRTKCRRLYSRLGPSKDLALFYRSGKFYAMEAWCSHMGGPLYEGDIEEHKGACHVMCPWHAFMFDLTTGESDIGLKQQVFPVKCENGHVFVEYISQLALYPYL</sequence>
<dbReference type="PANTHER" id="PTHR21496:SF19">
    <property type="entry name" value="SI:CH211-212D10.2"/>
    <property type="match status" value="1"/>
</dbReference>
<evidence type="ECO:0000256" key="5">
    <source>
        <dbReference type="SAM" id="MobiDB-lite"/>
    </source>
</evidence>
<dbReference type="InterPro" id="IPR017941">
    <property type="entry name" value="Rieske_2Fe-2S"/>
</dbReference>
<reference evidence="7" key="1">
    <citation type="submission" date="2021-04" db="EMBL/GenBank/DDBJ databases">
        <authorList>
            <consortium name="Molecular Ecology Group"/>
        </authorList>
    </citation>
    <scope>NUCLEOTIDE SEQUENCE</scope>
</reference>
<dbReference type="GO" id="GO:0051537">
    <property type="term" value="F:2 iron, 2 sulfur cluster binding"/>
    <property type="evidence" value="ECO:0007669"/>
    <property type="project" value="UniProtKB-KW"/>
</dbReference>
<dbReference type="PANTHER" id="PTHR21496">
    <property type="entry name" value="FERREDOXIN-RELATED"/>
    <property type="match status" value="1"/>
</dbReference>
<keyword evidence="2" id="KW-0479">Metal-binding</keyword>
<dbReference type="GO" id="GO:0046872">
    <property type="term" value="F:metal ion binding"/>
    <property type="evidence" value="ECO:0007669"/>
    <property type="project" value="UniProtKB-KW"/>
</dbReference>
<dbReference type="SUPFAM" id="SSF50022">
    <property type="entry name" value="ISP domain"/>
    <property type="match status" value="1"/>
</dbReference>
<keyword evidence="1" id="KW-0001">2Fe-2S</keyword>
<dbReference type="Pfam" id="PF22543">
    <property type="entry name" value="Rieske_4"/>
    <property type="match status" value="1"/>
</dbReference>
<evidence type="ECO:0000313" key="8">
    <source>
        <dbReference type="Proteomes" id="UP000678393"/>
    </source>
</evidence>
<name>A0A8S3YYF9_9EUPU</name>
<comment type="caution">
    <text evidence="7">The sequence shown here is derived from an EMBL/GenBank/DDBJ whole genome shotgun (WGS) entry which is preliminary data.</text>
</comment>
<evidence type="ECO:0000256" key="3">
    <source>
        <dbReference type="ARBA" id="ARBA00023004"/>
    </source>
</evidence>
<feature type="domain" description="Rieske" evidence="6">
    <location>
        <begin position="147"/>
        <end position="247"/>
    </location>
</feature>
<dbReference type="Gene3D" id="2.102.10.10">
    <property type="entry name" value="Rieske [2Fe-2S] iron-sulphur domain"/>
    <property type="match status" value="1"/>
</dbReference>
<dbReference type="PROSITE" id="PS51296">
    <property type="entry name" value="RIESKE"/>
    <property type="match status" value="1"/>
</dbReference>
<evidence type="ECO:0000256" key="2">
    <source>
        <dbReference type="ARBA" id="ARBA00022723"/>
    </source>
</evidence>
<keyword evidence="4" id="KW-0411">Iron-sulfur</keyword>
<keyword evidence="8" id="KW-1185">Reference proteome</keyword>
<dbReference type="AlphaFoldDB" id="A0A8S3YYF9"/>
<dbReference type="EMBL" id="CAJHNH020001238">
    <property type="protein sequence ID" value="CAG5122203.1"/>
    <property type="molecule type" value="Genomic_DNA"/>
</dbReference>
<evidence type="ECO:0000259" key="6">
    <source>
        <dbReference type="PROSITE" id="PS51296"/>
    </source>
</evidence>
<protein>
    <recommendedName>
        <fullName evidence="6">Rieske domain-containing protein</fullName>
    </recommendedName>
</protein>